<organism evidence="5 6">
    <name type="scientific">Arcobacter arenosus</name>
    <dbReference type="NCBI Taxonomy" id="2576037"/>
    <lineage>
        <taxon>Bacteria</taxon>
        <taxon>Pseudomonadati</taxon>
        <taxon>Campylobacterota</taxon>
        <taxon>Epsilonproteobacteria</taxon>
        <taxon>Campylobacterales</taxon>
        <taxon>Arcobacteraceae</taxon>
        <taxon>Arcobacter</taxon>
    </lineage>
</organism>
<dbReference type="Proteomes" id="UP000308901">
    <property type="component" value="Unassembled WGS sequence"/>
</dbReference>
<keyword evidence="3 4" id="KW-0732">Signal</keyword>
<dbReference type="AlphaFoldDB" id="A0A5R8Y5M8"/>
<dbReference type="InterPro" id="IPR023614">
    <property type="entry name" value="Porin_dom_sf"/>
</dbReference>
<keyword evidence="6" id="KW-1185">Reference proteome</keyword>
<dbReference type="OrthoDB" id="9125at2"/>
<proteinExistence type="inferred from homology"/>
<feature type="signal peptide" evidence="4">
    <location>
        <begin position="1"/>
        <end position="24"/>
    </location>
</feature>
<evidence type="ECO:0000256" key="3">
    <source>
        <dbReference type="ARBA" id="ARBA00022729"/>
    </source>
</evidence>
<evidence type="ECO:0000256" key="1">
    <source>
        <dbReference type="ARBA" id="ARBA00009075"/>
    </source>
</evidence>
<keyword evidence="2" id="KW-0813">Transport</keyword>
<evidence type="ECO:0000256" key="2">
    <source>
        <dbReference type="ARBA" id="ARBA00022448"/>
    </source>
</evidence>
<feature type="chain" id="PRO_5024358807" evidence="4">
    <location>
        <begin position="25"/>
        <end position="405"/>
    </location>
</feature>
<dbReference type="Gene3D" id="2.40.160.10">
    <property type="entry name" value="Porin"/>
    <property type="match status" value="1"/>
</dbReference>
<evidence type="ECO:0000256" key="4">
    <source>
        <dbReference type="SAM" id="SignalP"/>
    </source>
</evidence>
<dbReference type="GO" id="GO:0015288">
    <property type="term" value="F:porin activity"/>
    <property type="evidence" value="ECO:0007669"/>
    <property type="project" value="TreeGrafter"/>
</dbReference>
<sequence length="405" mass="44211">MGKSYKRSLIAAFLIVSTGSQVLASDSVVEAFTNGKVKGELKSYYFNEAYDSATSSDNSVWANGIKLGYKTDSYKGISLGATFQGADVTSIDDDANKQNKTMNAGGAVLSEAYVNYKYKNTQFKGGRQFISLPLIKGSGSRLIKESFEGYFLSNTDIPDTLISLGKITKYQTRTDAVTSTTNAASFTNSDSNTGDVGEFNKIGTNGAISLYLKNKSIENLTIQTHYVDFIDEVADLYIDAKYNFGGEFKPYIAAQYYNSNYDNSATKDSFMTGYKVGATFAGYNIHASYTSTDDDGNVNRGIGEAATASFTSATSTTGNYTAGTDTWQVGVSKKFGDLSAEVKYTSSDAELKKNDLDQIYLGLKYKFSGELKNLSLSTEYTIYDYGLGNEAKEKNELRAKLIYKF</sequence>
<gene>
    <name evidence="5" type="ORF">FDK22_03450</name>
</gene>
<accession>A0A5R8Y5M8</accession>
<comment type="similarity">
    <text evidence="1">Belongs to the outer membrane porin (Opr) (TC 1.B.25) family.</text>
</comment>
<dbReference type="EMBL" id="VANU01000001">
    <property type="protein sequence ID" value="TLP41090.1"/>
    <property type="molecule type" value="Genomic_DNA"/>
</dbReference>
<dbReference type="SUPFAM" id="SSF56935">
    <property type="entry name" value="Porins"/>
    <property type="match status" value="1"/>
</dbReference>
<dbReference type="PANTHER" id="PTHR34596">
    <property type="entry name" value="CHITOPORIN"/>
    <property type="match status" value="1"/>
</dbReference>
<evidence type="ECO:0000313" key="5">
    <source>
        <dbReference type="EMBL" id="TLP41090.1"/>
    </source>
</evidence>
<evidence type="ECO:0000313" key="6">
    <source>
        <dbReference type="Proteomes" id="UP000308901"/>
    </source>
</evidence>
<protein>
    <submittedName>
        <fullName evidence="5">OprD family porin</fullName>
    </submittedName>
</protein>
<dbReference type="Pfam" id="PF03573">
    <property type="entry name" value="OprD"/>
    <property type="match status" value="1"/>
</dbReference>
<reference evidence="5 6" key="1">
    <citation type="submission" date="2019-05" db="EMBL/GenBank/DDBJ databases">
        <title>Arcobacter sp. nov., isolated from sea sediment.</title>
        <authorList>
            <person name="Kim W."/>
        </authorList>
    </citation>
    <scope>NUCLEOTIDE SEQUENCE [LARGE SCALE GENOMIC DNA]</scope>
    <source>
        <strain evidence="5 6">CAU 1517</strain>
    </source>
</reference>
<dbReference type="InterPro" id="IPR005318">
    <property type="entry name" value="OM_porin_bac"/>
</dbReference>
<dbReference type="RefSeq" id="WP_138151492.1">
    <property type="nucleotide sequence ID" value="NZ_VANU01000001.1"/>
</dbReference>
<comment type="caution">
    <text evidence="5">The sequence shown here is derived from an EMBL/GenBank/DDBJ whole genome shotgun (WGS) entry which is preliminary data.</text>
</comment>
<name>A0A5R8Y5M8_9BACT</name>
<dbReference type="PANTHER" id="PTHR34596:SF2">
    <property type="entry name" value="CHITOPORIN"/>
    <property type="match status" value="1"/>
</dbReference>
<dbReference type="GO" id="GO:0016020">
    <property type="term" value="C:membrane"/>
    <property type="evidence" value="ECO:0007669"/>
    <property type="project" value="InterPro"/>
</dbReference>